<gene>
    <name evidence="2" type="ORF">B9H04_14255</name>
</gene>
<accession>A0A1X4GB52</accession>
<keyword evidence="1" id="KW-1133">Transmembrane helix</keyword>
<dbReference type="InterPro" id="IPR007404">
    <property type="entry name" value="YdjM-like"/>
</dbReference>
<dbReference type="EMBL" id="NEDJ01000063">
    <property type="protein sequence ID" value="OSO94435.1"/>
    <property type="molecule type" value="Genomic_DNA"/>
</dbReference>
<feature type="transmembrane region" description="Helical" evidence="1">
    <location>
        <begin position="87"/>
        <end position="108"/>
    </location>
</feature>
<dbReference type="STRING" id="1121945.GCA_000421805_03175"/>
<organism evidence="2 3">
    <name type="scientific">Halorubrum ezzemoulense DSM 17463</name>
    <dbReference type="NCBI Taxonomy" id="1121945"/>
    <lineage>
        <taxon>Archaea</taxon>
        <taxon>Methanobacteriati</taxon>
        <taxon>Methanobacteriota</taxon>
        <taxon>Stenosarchaea group</taxon>
        <taxon>Halobacteria</taxon>
        <taxon>Halobacteriales</taxon>
        <taxon>Haloferacaceae</taxon>
        <taxon>Halorubrum</taxon>
    </lineage>
</organism>
<dbReference type="Proteomes" id="UP000193587">
    <property type="component" value="Unassembled WGS sequence"/>
</dbReference>
<keyword evidence="1" id="KW-0472">Membrane</keyword>
<keyword evidence="1" id="KW-0812">Transmembrane</keyword>
<reference evidence="2 3" key="1">
    <citation type="submission" date="2017-04" db="EMBL/GenBank/DDBJ databases">
        <title>MLSA of the genus Halorubrum.</title>
        <authorList>
            <person name="De La Haba R."/>
            <person name="Sanchez-Porro C."/>
            <person name="Infante-Dominguez C."/>
            <person name="Ventosa A."/>
        </authorList>
    </citation>
    <scope>NUCLEOTIDE SEQUENCE [LARGE SCALE GENOMIC DNA]</scope>
    <source>
        <strain evidence="2 3">DSM 17463</strain>
    </source>
</reference>
<dbReference type="RefSeq" id="WP_049933225.1">
    <property type="nucleotide sequence ID" value="NZ_ATXS01000031.1"/>
</dbReference>
<dbReference type="Pfam" id="PF04307">
    <property type="entry name" value="YdjM"/>
    <property type="match status" value="1"/>
</dbReference>
<dbReference type="AlphaFoldDB" id="A0A1X4GB52"/>
<evidence type="ECO:0000313" key="3">
    <source>
        <dbReference type="Proteomes" id="UP000193587"/>
    </source>
</evidence>
<feature type="transmembrane region" description="Helical" evidence="1">
    <location>
        <begin position="142"/>
        <end position="162"/>
    </location>
</feature>
<proteinExistence type="predicted"/>
<protein>
    <recommendedName>
        <fullName evidence="4">Metal-dependent hydrolase</fullName>
    </recommendedName>
</protein>
<name>A0A1X4GB52_HALEZ</name>
<evidence type="ECO:0000313" key="2">
    <source>
        <dbReference type="EMBL" id="OSO94435.1"/>
    </source>
</evidence>
<evidence type="ECO:0000256" key="1">
    <source>
        <dbReference type="SAM" id="Phobius"/>
    </source>
</evidence>
<evidence type="ECO:0008006" key="4">
    <source>
        <dbReference type="Google" id="ProtNLM"/>
    </source>
</evidence>
<feature type="transmembrane region" description="Helical" evidence="1">
    <location>
        <begin position="57"/>
        <end position="75"/>
    </location>
</feature>
<comment type="caution">
    <text evidence="2">The sequence shown here is derived from an EMBL/GenBank/DDBJ whole genome shotgun (WGS) entry which is preliminary data.</text>
</comment>
<sequence length="177" mass="19736">MLPWGHAAFGYLIYSVYARWQIGHPPIGLAVFALGLGTQFPDLIDKPLTWTISLLPYGRSLSHSLVTFSVVVLVLRRLTQYSDQRTLVSAFAIGYVSHLVGDSIYPVLTQEYTGLGYWLWPLTSVPEGESRSFIEFFLTLEATPMVVFGGVLTVVGLVVWVYDGLPGVKDLYAEYVR</sequence>